<comment type="caution">
    <text evidence="1">The sequence shown here is derived from an EMBL/GenBank/DDBJ whole genome shotgun (WGS) entry which is preliminary data.</text>
</comment>
<organism evidence="1 2">
    <name type="scientific">Racocetra persica</name>
    <dbReference type="NCBI Taxonomy" id="160502"/>
    <lineage>
        <taxon>Eukaryota</taxon>
        <taxon>Fungi</taxon>
        <taxon>Fungi incertae sedis</taxon>
        <taxon>Mucoromycota</taxon>
        <taxon>Glomeromycotina</taxon>
        <taxon>Glomeromycetes</taxon>
        <taxon>Diversisporales</taxon>
        <taxon>Gigasporaceae</taxon>
        <taxon>Racocetra</taxon>
    </lineage>
</organism>
<proteinExistence type="predicted"/>
<reference evidence="1" key="1">
    <citation type="submission" date="2021-06" db="EMBL/GenBank/DDBJ databases">
        <authorList>
            <person name="Kallberg Y."/>
            <person name="Tangrot J."/>
            <person name="Rosling A."/>
        </authorList>
    </citation>
    <scope>NUCLEOTIDE SEQUENCE</scope>
    <source>
        <strain evidence="1">MA461A</strain>
    </source>
</reference>
<sequence>MYIGIGVHFWTRHQIPVFGIFRPDVRHGPNVVLLLTFGLKHTQN</sequence>
<keyword evidence="2" id="KW-1185">Reference proteome</keyword>
<dbReference type="EMBL" id="CAJVQC010000525">
    <property type="protein sequence ID" value="CAG8473197.1"/>
    <property type="molecule type" value="Genomic_DNA"/>
</dbReference>
<accession>A0ACA9KHA5</accession>
<protein>
    <submittedName>
        <fullName evidence="1">22016_t:CDS:1</fullName>
    </submittedName>
</protein>
<evidence type="ECO:0000313" key="2">
    <source>
        <dbReference type="Proteomes" id="UP000789920"/>
    </source>
</evidence>
<name>A0ACA9KHA5_9GLOM</name>
<gene>
    <name evidence="1" type="ORF">RPERSI_LOCUS674</name>
</gene>
<evidence type="ECO:0000313" key="1">
    <source>
        <dbReference type="EMBL" id="CAG8473197.1"/>
    </source>
</evidence>
<dbReference type="Proteomes" id="UP000789920">
    <property type="component" value="Unassembled WGS sequence"/>
</dbReference>